<keyword evidence="10" id="KW-1185">Reference proteome</keyword>
<dbReference type="RefSeq" id="WP_418157853.1">
    <property type="nucleotide sequence ID" value="NZ_JBBLZC010000002.1"/>
</dbReference>
<dbReference type="SUPFAM" id="SSF161098">
    <property type="entry name" value="MetI-like"/>
    <property type="match status" value="1"/>
</dbReference>
<sequence>MLRFVARRLVESAIVLLAVSFVAYALIGLMPGDPIDLMAQADPTLTAADVARLKALAGIDRPLLERWAGWLARAVRGDFGYSRLYAVPAIEVLGQRLVNTLLLMGTSFVLALAISLPAGVCAAVRPGSVLDRLVNLVAFAGFSIPAFWLGLLLIILFAVELGLLPAGGTQSVDGGGPLDRARYLVLPVMTLTLLTAGVHVRFVRAAMIETLREPFVRTARAMGIGRQRLLWRHALRHAMLPVVTMMALSFGGLFSGALVVETTFAYLGVGKLIYDAILGNDFNLALLALLLATVVTLLSNLAADLAYVWLDPRITYDR</sequence>
<reference evidence="9 10" key="1">
    <citation type="submission" date="2024-01" db="EMBL/GenBank/DDBJ databases">
        <title>Multi-omics insights into the function and evolution of sodium benzoate biodegradation pathways in Benzoatithermus flavus gen. nov., sp. nov. from hot spring.</title>
        <authorList>
            <person name="Hu C.-J."/>
            <person name="Li W.-J."/>
        </authorList>
    </citation>
    <scope>NUCLEOTIDE SEQUENCE [LARGE SCALE GENOMIC DNA]</scope>
    <source>
        <strain evidence="9 10">SYSU G07066</strain>
    </source>
</reference>
<dbReference type="CDD" id="cd06261">
    <property type="entry name" value="TM_PBP2"/>
    <property type="match status" value="1"/>
</dbReference>
<evidence type="ECO:0000313" key="10">
    <source>
        <dbReference type="Proteomes" id="UP001375743"/>
    </source>
</evidence>
<feature type="transmembrane region" description="Helical" evidence="7">
    <location>
        <begin position="238"/>
        <end position="264"/>
    </location>
</feature>
<proteinExistence type="inferred from homology"/>
<protein>
    <submittedName>
        <fullName evidence="9">ABC transporter permease</fullName>
    </submittedName>
</protein>
<dbReference type="Pfam" id="PF00528">
    <property type="entry name" value="BPD_transp_1"/>
    <property type="match status" value="1"/>
</dbReference>
<evidence type="ECO:0000259" key="8">
    <source>
        <dbReference type="PROSITE" id="PS50928"/>
    </source>
</evidence>
<evidence type="ECO:0000256" key="4">
    <source>
        <dbReference type="ARBA" id="ARBA00022692"/>
    </source>
</evidence>
<dbReference type="InterPro" id="IPR035906">
    <property type="entry name" value="MetI-like_sf"/>
</dbReference>
<feature type="transmembrane region" description="Helical" evidence="7">
    <location>
        <begin position="284"/>
        <end position="310"/>
    </location>
</feature>
<evidence type="ECO:0000256" key="7">
    <source>
        <dbReference type="RuleBase" id="RU363032"/>
    </source>
</evidence>
<keyword evidence="4 7" id="KW-0812">Transmembrane</keyword>
<keyword evidence="6 7" id="KW-0472">Membrane</keyword>
<feature type="transmembrane region" description="Helical" evidence="7">
    <location>
        <begin position="12"/>
        <end position="30"/>
    </location>
</feature>
<feature type="transmembrane region" description="Helical" evidence="7">
    <location>
        <begin position="101"/>
        <end position="124"/>
    </location>
</feature>
<dbReference type="EMBL" id="JBBLZC010000002">
    <property type="protein sequence ID" value="MEK0081996.1"/>
    <property type="molecule type" value="Genomic_DNA"/>
</dbReference>
<keyword evidence="3" id="KW-1003">Cell membrane</keyword>
<dbReference type="Pfam" id="PF19300">
    <property type="entry name" value="BPD_transp_1_N"/>
    <property type="match status" value="1"/>
</dbReference>
<organism evidence="9 10">
    <name type="scientific">Benzoatithermus flavus</name>
    <dbReference type="NCBI Taxonomy" id="3108223"/>
    <lineage>
        <taxon>Bacteria</taxon>
        <taxon>Pseudomonadati</taxon>
        <taxon>Pseudomonadota</taxon>
        <taxon>Alphaproteobacteria</taxon>
        <taxon>Geminicoccales</taxon>
        <taxon>Geminicoccaceae</taxon>
        <taxon>Benzoatithermus</taxon>
    </lineage>
</organism>
<dbReference type="PANTHER" id="PTHR43163">
    <property type="entry name" value="DIPEPTIDE TRANSPORT SYSTEM PERMEASE PROTEIN DPPB-RELATED"/>
    <property type="match status" value="1"/>
</dbReference>
<keyword evidence="5 7" id="KW-1133">Transmembrane helix</keyword>
<comment type="subcellular location">
    <subcellularLocation>
        <location evidence="1 7">Cell membrane</location>
        <topology evidence="1 7">Multi-pass membrane protein</topology>
    </subcellularLocation>
</comment>
<comment type="caution">
    <text evidence="9">The sequence shown here is derived from an EMBL/GenBank/DDBJ whole genome shotgun (WGS) entry which is preliminary data.</text>
</comment>
<evidence type="ECO:0000256" key="5">
    <source>
        <dbReference type="ARBA" id="ARBA00022989"/>
    </source>
</evidence>
<evidence type="ECO:0000256" key="1">
    <source>
        <dbReference type="ARBA" id="ARBA00004651"/>
    </source>
</evidence>
<evidence type="ECO:0000256" key="3">
    <source>
        <dbReference type="ARBA" id="ARBA00022475"/>
    </source>
</evidence>
<dbReference type="Gene3D" id="1.10.3720.10">
    <property type="entry name" value="MetI-like"/>
    <property type="match status" value="1"/>
</dbReference>
<evidence type="ECO:0000313" key="9">
    <source>
        <dbReference type="EMBL" id="MEK0081996.1"/>
    </source>
</evidence>
<feature type="transmembrane region" description="Helical" evidence="7">
    <location>
        <begin position="136"/>
        <end position="163"/>
    </location>
</feature>
<dbReference type="PANTHER" id="PTHR43163:SF6">
    <property type="entry name" value="DIPEPTIDE TRANSPORT SYSTEM PERMEASE PROTEIN DPPB-RELATED"/>
    <property type="match status" value="1"/>
</dbReference>
<keyword evidence="2 7" id="KW-0813">Transport</keyword>
<evidence type="ECO:0000256" key="2">
    <source>
        <dbReference type="ARBA" id="ARBA00022448"/>
    </source>
</evidence>
<feature type="domain" description="ABC transmembrane type-1" evidence="8">
    <location>
        <begin position="97"/>
        <end position="303"/>
    </location>
</feature>
<accession>A0ABU8XLB7</accession>
<dbReference type="Proteomes" id="UP001375743">
    <property type="component" value="Unassembled WGS sequence"/>
</dbReference>
<gene>
    <name evidence="9" type="ORF">U1T56_02445</name>
</gene>
<comment type="similarity">
    <text evidence="7">Belongs to the binding-protein-dependent transport system permease family.</text>
</comment>
<feature type="transmembrane region" description="Helical" evidence="7">
    <location>
        <begin position="183"/>
        <end position="203"/>
    </location>
</feature>
<evidence type="ECO:0000256" key="6">
    <source>
        <dbReference type="ARBA" id="ARBA00023136"/>
    </source>
</evidence>
<dbReference type="InterPro" id="IPR000515">
    <property type="entry name" value="MetI-like"/>
</dbReference>
<name>A0ABU8XLB7_9PROT</name>
<dbReference type="InterPro" id="IPR045621">
    <property type="entry name" value="BPD_transp_1_N"/>
</dbReference>
<dbReference type="PROSITE" id="PS50928">
    <property type="entry name" value="ABC_TM1"/>
    <property type="match status" value="1"/>
</dbReference>